<name>A0A8J3GMW6_9HYPH</name>
<evidence type="ECO:0000313" key="4">
    <source>
        <dbReference type="Proteomes" id="UP000630142"/>
    </source>
</evidence>
<dbReference type="PANTHER" id="PTHR48081">
    <property type="entry name" value="AB HYDROLASE SUPERFAMILY PROTEIN C4A8.06C"/>
    <property type="match status" value="1"/>
</dbReference>
<dbReference type="EMBL" id="BMZQ01000004">
    <property type="protein sequence ID" value="GHD22273.1"/>
    <property type="molecule type" value="Genomic_DNA"/>
</dbReference>
<accession>A0A8J3GMW6</accession>
<reference evidence="3" key="1">
    <citation type="journal article" date="2014" name="Int. J. Syst. Evol. Microbiol.">
        <title>Complete genome sequence of Corynebacterium casei LMG S-19264T (=DSM 44701T), isolated from a smear-ripened cheese.</title>
        <authorList>
            <consortium name="US DOE Joint Genome Institute (JGI-PGF)"/>
            <person name="Walter F."/>
            <person name="Albersmeier A."/>
            <person name="Kalinowski J."/>
            <person name="Ruckert C."/>
        </authorList>
    </citation>
    <scope>NUCLEOTIDE SEQUENCE</scope>
    <source>
        <strain evidence="3">KCTC 42249</strain>
    </source>
</reference>
<gene>
    <name evidence="3" type="ORF">GCM10016234_36560</name>
</gene>
<reference evidence="3" key="2">
    <citation type="submission" date="2020-09" db="EMBL/GenBank/DDBJ databases">
        <authorList>
            <person name="Sun Q."/>
            <person name="Kim S."/>
        </authorList>
    </citation>
    <scope>NUCLEOTIDE SEQUENCE</scope>
    <source>
        <strain evidence="3">KCTC 42249</strain>
    </source>
</reference>
<dbReference type="InterPro" id="IPR029058">
    <property type="entry name" value="AB_hydrolase_fold"/>
</dbReference>
<dbReference type="RefSeq" id="WP_189506772.1">
    <property type="nucleotide sequence ID" value="NZ_BMZQ01000004.1"/>
</dbReference>
<dbReference type="PANTHER" id="PTHR48081:SF33">
    <property type="entry name" value="KYNURENINE FORMAMIDASE"/>
    <property type="match status" value="1"/>
</dbReference>
<dbReference type="SUPFAM" id="SSF53474">
    <property type="entry name" value="alpha/beta-Hydrolases"/>
    <property type="match status" value="1"/>
</dbReference>
<dbReference type="GO" id="GO:0016787">
    <property type="term" value="F:hydrolase activity"/>
    <property type="evidence" value="ECO:0007669"/>
    <property type="project" value="UniProtKB-KW"/>
</dbReference>
<keyword evidence="4" id="KW-1185">Reference proteome</keyword>
<evidence type="ECO:0000256" key="1">
    <source>
        <dbReference type="ARBA" id="ARBA00022801"/>
    </source>
</evidence>
<dbReference type="AlphaFoldDB" id="A0A8J3GMW6"/>
<dbReference type="InterPro" id="IPR050300">
    <property type="entry name" value="GDXG_lipolytic_enzyme"/>
</dbReference>
<comment type="caution">
    <text evidence="3">The sequence shown here is derived from an EMBL/GenBank/DDBJ whole genome shotgun (WGS) entry which is preliminary data.</text>
</comment>
<protein>
    <submittedName>
        <fullName evidence="3">Esterase</fullName>
    </submittedName>
</protein>
<dbReference type="Pfam" id="PF20434">
    <property type="entry name" value="BD-FAE"/>
    <property type="match status" value="1"/>
</dbReference>
<dbReference type="Proteomes" id="UP000630142">
    <property type="component" value="Unassembled WGS sequence"/>
</dbReference>
<organism evidence="3 4">
    <name type="scientific">Tianweitania populi</name>
    <dbReference type="NCBI Taxonomy" id="1607949"/>
    <lineage>
        <taxon>Bacteria</taxon>
        <taxon>Pseudomonadati</taxon>
        <taxon>Pseudomonadota</taxon>
        <taxon>Alphaproteobacteria</taxon>
        <taxon>Hyphomicrobiales</taxon>
        <taxon>Phyllobacteriaceae</taxon>
        <taxon>Tianweitania</taxon>
    </lineage>
</organism>
<sequence length="275" mass="29630">MIFRHIRDWDDAYANGPNIPGGDRWPDAWVEPAANFRRNLEQAERAEMDVAYGSGERNRLDLFKPEGEPAGLVVFVHGGYWRALDKSFWSHLAGGALAHGYAVAMPSYTLCPTTSIAGITREIAAAITHAAGLVDGPIRLTGHSAGGHLVARMVSATSPLSQALQQRIAHTVPISGLHDLRPLMRSQMNDALRIDEAEAASESPALLAPIEGARVTCWVGGGERAEFLRQSELLANIWIGLGASTACVAEPDRHHFNVIDGLADPDHPLTQTLLG</sequence>
<dbReference type="Gene3D" id="3.40.50.1820">
    <property type="entry name" value="alpha/beta hydrolase"/>
    <property type="match status" value="1"/>
</dbReference>
<dbReference type="InterPro" id="IPR049492">
    <property type="entry name" value="BD-FAE-like_dom"/>
</dbReference>
<keyword evidence="1" id="KW-0378">Hydrolase</keyword>
<proteinExistence type="predicted"/>
<evidence type="ECO:0000313" key="3">
    <source>
        <dbReference type="EMBL" id="GHD22273.1"/>
    </source>
</evidence>
<evidence type="ECO:0000259" key="2">
    <source>
        <dbReference type="Pfam" id="PF20434"/>
    </source>
</evidence>
<feature type="domain" description="BD-FAE-like" evidence="2">
    <location>
        <begin position="60"/>
        <end position="159"/>
    </location>
</feature>